<dbReference type="NCBIfam" id="NF000491">
    <property type="entry name" value="chloram_CatA"/>
    <property type="match status" value="1"/>
</dbReference>
<dbReference type="Gene3D" id="3.30.559.10">
    <property type="entry name" value="Chloramphenicol acetyltransferase-like domain"/>
    <property type="match status" value="1"/>
</dbReference>
<feature type="active site" description="Proton acceptor" evidence="1">
    <location>
        <position position="188"/>
    </location>
</feature>
<dbReference type="RefSeq" id="WP_002992180.1">
    <property type="nucleotide sequence ID" value="NZ_CP068108.1"/>
</dbReference>
<dbReference type="PANTHER" id="PTHR38474:SF2">
    <property type="entry name" value="CHLORAMPHENICOL ACETYLTRANSFERASE"/>
    <property type="match status" value="1"/>
</dbReference>
<evidence type="ECO:0000313" key="3">
    <source>
        <dbReference type="Proteomes" id="UP000596202"/>
    </source>
</evidence>
<reference evidence="2 3" key="1">
    <citation type="submission" date="2021-01" db="EMBL/GenBank/DDBJ databases">
        <title>FDA dAtabase for Regulatory Grade micrObial Sequences (FDA-ARGOS): Supporting development and validation of Infectious Disease Dx tests.</title>
        <authorList>
            <person name="Sproer C."/>
            <person name="Gronow S."/>
            <person name="Severitt S."/>
            <person name="Schroder I."/>
            <person name="Tallon L."/>
            <person name="Sadzewicz L."/>
            <person name="Zhao X."/>
            <person name="Boylan J."/>
            <person name="Ott S."/>
            <person name="Bowen H."/>
            <person name="Vavikolanu K."/>
            <person name="Mehta A."/>
            <person name="Aluvathingal J."/>
            <person name="Nadendla S."/>
            <person name="Lowell S."/>
            <person name="Myers T."/>
            <person name="Yan Y."/>
            <person name="Sichtig H."/>
        </authorList>
    </citation>
    <scope>NUCLEOTIDE SEQUENCE [LARGE SCALE GENOMIC DNA]</scope>
    <source>
        <strain evidence="2 3">FDAARGOS_1131</strain>
    </source>
</reference>
<evidence type="ECO:0000313" key="2">
    <source>
        <dbReference type="EMBL" id="QQU01567.1"/>
    </source>
</evidence>
<proteinExistence type="predicted"/>
<dbReference type="GeneID" id="93527489"/>
<dbReference type="SMART" id="SM01059">
    <property type="entry name" value="CAT"/>
    <property type="match status" value="1"/>
</dbReference>
<organism evidence="2 3">
    <name type="scientific">Myroides odoratus</name>
    <name type="common">Flavobacterium odoratum</name>
    <dbReference type="NCBI Taxonomy" id="256"/>
    <lineage>
        <taxon>Bacteria</taxon>
        <taxon>Pseudomonadati</taxon>
        <taxon>Bacteroidota</taxon>
        <taxon>Flavobacteriia</taxon>
        <taxon>Flavobacteriales</taxon>
        <taxon>Flavobacteriaceae</taxon>
        <taxon>Myroides</taxon>
    </lineage>
</organism>
<dbReference type="GO" id="GO:0008811">
    <property type="term" value="F:chloramphenicol O-acetyltransferase activity"/>
    <property type="evidence" value="ECO:0007669"/>
    <property type="project" value="InterPro"/>
</dbReference>
<name>A0A9Q6Z785_MYROD</name>
<dbReference type="Pfam" id="PF00302">
    <property type="entry name" value="CAT"/>
    <property type="match status" value="1"/>
</dbReference>
<sequence length="214" mass="25405">MNYKKFDVESWNRKEHFYHFKNQLRCGFSLTTKIDISKVILFIREHEYKFYPTIIYLITKAVNKHSEFKFAMKDGELIQWDTVNPAYTIMHPETETFSELCSVYKGDFKTFLEEYDRVYEKYKGDYSMSPQREIENIFNISMIPWVSFDGFNLNVPGFGDYFAPIFTLGKYIKNNEEILMPISIQVHHATCDGLHVAKLLHSLQELCDNIEELK</sequence>
<dbReference type="OrthoDB" id="9801766at2"/>
<dbReference type="SUPFAM" id="SSF52777">
    <property type="entry name" value="CoA-dependent acyltransferases"/>
    <property type="match status" value="1"/>
</dbReference>
<dbReference type="AlphaFoldDB" id="A0A9Q6Z785"/>
<dbReference type="InterPro" id="IPR023213">
    <property type="entry name" value="CAT-like_dom_sf"/>
</dbReference>
<gene>
    <name evidence="2" type="primary">catA</name>
    <name evidence="2" type="ORF">I6I88_07475</name>
</gene>
<dbReference type="Proteomes" id="UP000596202">
    <property type="component" value="Chromosome"/>
</dbReference>
<evidence type="ECO:0000256" key="1">
    <source>
        <dbReference type="PIRSR" id="PIRSR000440-1"/>
    </source>
</evidence>
<dbReference type="PIRSF" id="PIRSF000440">
    <property type="entry name" value="CAT"/>
    <property type="match status" value="1"/>
</dbReference>
<dbReference type="EMBL" id="CP068108">
    <property type="protein sequence ID" value="QQU01567.1"/>
    <property type="molecule type" value="Genomic_DNA"/>
</dbReference>
<dbReference type="PANTHER" id="PTHR38474">
    <property type="entry name" value="SLR0299 PROTEIN"/>
    <property type="match status" value="1"/>
</dbReference>
<accession>A0A9Q6Z785</accession>
<dbReference type="InterPro" id="IPR001707">
    <property type="entry name" value="Cmp_AcTrfase"/>
</dbReference>
<protein>
    <submittedName>
        <fullName evidence="2">Type A chloramphenicol O-acetyltransferase</fullName>
    </submittedName>
</protein>